<keyword evidence="10" id="KW-0732">Signal</keyword>
<dbReference type="Pfam" id="PF21082">
    <property type="entry name" value="MS_channel_3rd"/>
    <property type="match status" value="1"/>
</dbReference>
<dbReference type="EMBL" id="RJVA01000013">
    <property type="protein sequence ID" value="ROQ91156.1"/>
    <property type="molecule type" value="Genomic_DNA"/>
</dbReference>
<feature type="signal peptide" evidence="10">
    <location>
        <begin position="1"/>
        <end position="27"/>
    </location>
</feature>
<organism evidence="14 15">
    <name type="scientific">Desulfosoma caldarium</name>
    <dbReference type="NCBI Taxonomy" id="610254"/>
    <lineage>
        <taxon>Bacteria</taxon>
        <taxon>Pseudomonadati</taxon>
        <taxon>Thermodesulfobacteriota</taxon>
        <taxon>Syntrophobacteria</taxon>
        <taxon>Syntrophobacterales</taxon>
        <taxon>Syntrophobacteraceae</taxon>
        <taxon>Desulfosoma</taxon>
    </lineage>
</organism>
<dbReference type="PANTHER" id="PTHR30347">
    <property type="entry name" value="POTASSIUM CHANNEL RELATED"/>
    <property type="match status" value="1"/>
</dbReference>
<dbReference type="Pfam" id="PF00924">
    <property type="entry name" value="MS_channel_2nd"/>
    <property type="match status" value="1"/>
</dbReference>
<evidence type="ECO:0000256" key="3">
    <source>
        <dbReference type="ARBA" id="ARBA00022475"/>
    </source>
</evidence>
<dbReference type="Gene3D" id="3.30.70.100">
    <property type="match status" value="1"/>
</dbReference>
<feature type="transmembrane region" description="Helical" evidence="9">
    <location>
        <begin position="453"/>
        <end position="477"/>
    </location>
</feature>
<keyword evidence="3" id="KW-1003">Cell membrane</keyword>
<dbReference type="Gene3D" id="2.30.30.60">
    <property type="match status" value="1"/>
</dbReference>
<dbReference type="PANTHER" id="PTHR30347:SF1">
    <property type="entry name" value="MECHANOSENSITIVE CHANNEL MSCK"/>
    <property type="match status" value="1"/>
</dbReference>
<feature type="transmembrane region" description="Helical" evidence="9">
    <location>
        <begin position="483"/>
        <end position="502"/>
    </location>
</feature>
<feature type="domain" description="Mechanosensitive ion channel MscS C-terminal" evidence="12">
    <location>
        <begin position="743"/>
        <end position="823"/>
    </location>
</feature>
<dbReference type="Gene3D" id="1.10.287.1260">
    <property type="match status" value="1"/>
</dbReference>
<evidence type="ECO:0000256" key="2">
    <source>
        <dbReference type="ARBA" id="ARBA00008017"/>
    </source>
</evidence>
<feature type="transmembrane region" description="Helical" evidence="9">
    <location>
        <begin position="267"/>
        <end position="289"/>
    </location>
</feature>
<feature type="transmembrane region" description="Helical" evidence="9">
    <location>
        <begin position="415"/>
        <end position="433"/>
    </location>
</feature>
<feature type="region of interest" description="Disordered" evidence="8">
    <location>
        <begin position="836"/>
        <end position="859"/>
    </location>
</feature>
<sequence>MTARERMWRCVWILWLAVLASPGLLQAQTPPAMVSEPQDQYVELSSSLEKAIQAEKLDLEKLGKDLEDIKKEQTAWSRELHAARLQLSAVADLMSLSSLSLEDLNKALGSLKQTVDEAAARVKDLQEKQTQLTAQLNALAEQRAANQNRLETLKTRRDDLPIARTLAAQLKEADDLLRQKEKRLKDFLDTYQKLAGDWNALKEEAAALLERLNTRIAKRKREDLFRRTRNPLLGMSVAEVRRDLETVATLIAQGLQTSFWTERIQRLWKVGGLLSVTSLLAFVVVEWLCFRYRRLCLALLSHQDRHGKPWFALALNLLNRSLPLLGATVFAYAYTSARDLYDTSVFLRSLCQILVLWLLSSWGIHFLQALKENFRFDRFAFVVRRIRVVISLGRWLLMAYVILQESLGRSSALLLLYRFTLEVAFLAWNAVFWRELKRKMGEAAPTWMVGRSWVLHLFMGGSYGVAMVGVLLELAGYALLATFWYVSWGRSLIVGLWLFLFYKSLTEWEQTMDTAAAFAPKAEEDTKGSLRWLSVKALWLVWLFGGTLGLLLAWGAKQALIVAFFDLLNTPLPLGNLNFRLLGIIHAGAILALTHVGARWLKHFLKNRILRDSGLERGLQASIVSVTGYVLWSIGILAVLNALGFSGTSLTVAFGALGVGLGFGLQNVFNNFISGLILLFERPIQVGDRIEIDGTWGEVRKINVRSTIIQTLDNASMIIPNSEFISGRVVNWSFKDLRIRRNINVGVAYGSDVEQVRDTLLEIAANHSLVHKEPKPSVLFVDFGDSALIFRLRVWTTVPVCLQVETDLRFAIYRVFQERGIEIAFPQLDVHLKTGFESTANTPPAEGKPSEGTTMDDKA</sequence>
<feature type="transmembrane region" description="Helical" evidence="9">
    <location>
        <begin position="652"/>
        <end position="680"/>
    </location>
</feature>
<protein>
    <submittedName>
        <fullName evidence="14">Small-conductance mechanosensitive channel</fullName>
    </submittedName>
</protein>
<dbReference type="Gene3D" id="1.20.5.340">
    <property type="match status" value="1"/>
</dbReference>
<evidence type="ECO:0000259" key="13">
    <source>
        <dbReference type="Pfam" id="PF21088"/>
    </source>
</evidence>
<accession>A0A3N1UVG3</accession>
<dbReference type="SUPFAM" id="SSF50182">
    <property type="entry name" value="Sm-like ribonucleoproteins"/>
    <property type="match status" value="1"/>
</dbReference>
<feature type="domain" description="Mechanosensitive ion channel MscS" evidence="11">
    <location>
        <begin position="667"/>
        <end position="733"/>
    </location>
</feature>
<keyword evidence="15" id="KW-1185">Reference proteome</keyword>
<evidence type="ECO:0000256" key="5">
    <source>
        <dbReference type="ARBA" id="ARBA00022989"/>
    </source>
</evidence>
<dbReference type="AlphaFoldDB" id="A0A3N1UVG3"/>
<keyword evidence="6 9" id="KW-0472">Membrane</keyword>
<dbReference type="InterPro" id="IPR049142">
    <property type="entry name" value="MS_channel_1st"/>
</dbReference>
<keyword evidence="4 9" id="KW-0812">Transmembrane</keyword>
<evidence type="ECO:0000256" key="7">
    <source>
        <dbReference type="SAM" id="Coils"/>
    </source>
</evidence>
<keyword evidence="7" id="KW-0175">Coiled coil</keyword>
<comment type="similarity">
    <text evidence="2">Belongs to the MscS (TC 1.A.23) family.</text>
</comment>
<feature type="transmembrane region" description="Helical" evidence="9">
    <location>
        <begin position="619"/>
        <end position="640"/>
    </location>
</feature>
<name>A0A3N1UVG3_9BACT</name>
<feature type="chain" id="PRO_5018221331" evidence="10">
    <location>
        <begin position="28"/>
        <end position="859"/>
    </location>
</feature>
<comment type="caution">
    <text evidence="14">The sequence shown here is derived from an EMBL/GenBank/DDBJ whole genome shotgun (WGS) entry which is preliminary data.</text>
</comment>
<dbReference type="GO" id="GO:0008381">
    <property type="term" value="F:mechanosensitive monoatomic ion channel activity"/>
    <property type="evidence" value="ECO:0007669"/>
    <property type="project" value="UniProtKB-ARBA"/>
</dbReference>
<feature type="transmembrane region" description="Helical" evidence="9">
    <location>
        <begin position="310"/>
        <end position="333"/>
    </location>
</feature>
<dbReference type="InterPro" id="IPR052702">
    <property type="entry name" value="MscS-like_channel"/>
</dbReference>
<dbReference type="InterPro" id="IPR010920">
    <property type="entry name" value="LSM_dom_sf"/>
</dbReference>
<evidence type="ECO:0000313" key="15">
    <source>
        <dbReference type="Proteomes" id="UP000276223"/>
    </source>
</evidence>
<gene>
    <name evidence="14" type="ORF">EDC27_2441</name>
</gene>
<dbReference type="InterPro" id="IPR006685">
    <property type="entry name" value="MscS_channel_2nd"/>
</dbReference>
<dbReference type="SUPFAM" id="SSF82861">
    <property type="entry name" value="Mechanosensitive channel protein MscS (YggB), transmembrane region"/>
    <property type="match status" value="1"/>
</dbReference>
<feature type="transmembrane region" description="Helical" evidence="9">
    <location>
        <begin position="577"/>
        <end position="598"/>
    </location>
</feature>
<evidence type="ECO:0000256" key="8">
    <source>
        <dbReference type="SAM" id="MobiDB-lite"/>
    </source>
</evidence>
<dbReference type="Pfam" id="PF21088">
    <property type="entry name" value="MS_channel_1st"/>
    <property type="match status" value="1"/>
</dbReference>
<reference evidence="14 15" key="1">
    <citation type="submission" date="2018-11" db="EMBL/GenBank/DDBJ databases">
        <title>Genomic Encyclopedia of Type Strains, Phase IV (KMG-IV): sequencing the most valuable type-strain genomes for metagenomic binning, comparative biology and taxonomic classification.</title>
        <authorList>
            <person name="Goeker M."/>
        </authorList>
    </citation>
    <scope>NUCLEOTIDE SEQUENCE [LARGE SCALE GENOMIC DNA]</scope>
    <source>
        <strain evidence="14 15">DSM 22027</strain>
    </source>
</reference>
<dbReference type="GO" id="GO:0005886">
    <property type="term" value="C:plasma membrane"/>
    <property type="evidence" value="ECO:0007669"/>
    <property type="project" value="UniProtKB-SubCell"/>
</dbReference>
<feature type="domain" description="Mechanosensitive ion channel transmembrane helices 2/3" evidence="13">
    <location>
        <begin position="629"/>
        <end position="666"/>
    </location>
</feature>
<dbReference type="InterPro" id="IPR023408">
    <property type="entry name" value="MscS_beta-dom_sf"/>
</dbReference>
<comment type="subcellular location">
    <subcellularLocation>
        <location evidence="1">Cell membrane</location>
        <topology evidence="1">Multi-pass membrane protein</topology>
    </subcellularLocation>
</comment>
<evidence type="ECO:0000313" key="14">
    <source>
        <dbReference type="EMBL" id="ROQ91156.1"/>
    </source>
</evidence>
<dbReference type="SUPFAM" id="SSF90257">
    <property type="entry name" value="Myosin rod fragments"/>
    <property type="match status" value="1"/>
</dbReference>
<proteinExistence type="inferred from homology"/>
<dbReference type="SUPFAM" id="SSF82689">
    <property type="entry name" value="Mechanosensitive channel protein MscS (YggB), C-terminal domain"/>
    <property type="match status" value="1"/>
</dbReference>
<evidence type="ECO:0000256" key="6">
    <source>
        <dbReference type="ARBA" id="ARBA00023136"/>
    </source>
</evidence>
<evidence type="ECO:0000256" key="10">
    <source>
        <dbReference type="SAM" id="SignalP"/>
    </source>
</evidence>
<keyword evidence="5 9" id="KW-1133">Transmembrane helix</keyword>
<feature type="transmembrane region" description="Helical" evidence="9">
    <location>
        <begin position="345"/>
        <end position="365"/>
    </location>
</feature>
<feature type="transmembrane region" description="Helical" evidence="9">
    <location>
        <begin position="537"/>
        <end position="565"/>
    </location>
</feature>
<evidence type="ECO:0000259" key="12">
    <source>
        <dbReference type="Pfam" id="PF21082"/>
    </source>
</evidence>
<dbReference type="Proteomes" id="UP000276223">
    <property type="component" value="Unassembled WGS sequence"/>
</dbReference>
<evidence type="ECO:0000256" key="4">
    <source>
        <dbReference type="ARBA" id="ARBA00022692"/>
    </source>
</evidence>
<evidence type="ECO:0000256" key="1">
    <source>
        <dbReference type="ARBA" id="ARBA00004651"/>
    </source>
</evidence>
<dbReference type="InterPro" id="IPR011014">
    <property type="entry name" value="MscS_channel_TM-2"/>
</dbReference>
<evidence type="ECO:0000259" key="11">
    <source>
        <dbReference type="Pfam" id="PF00924"/>
    </source>
</evidence>
<feature type="coiled-coil region" evidence="7">
    <location>
        <begin position="52"/>
        <end position="222"/>
    </location>
</feature>
<feature type="transmembrane region" description="Helical" evidence="9">
    <location>
        <begin position="386"/>
        <end position="403"/>
    </location>
</feature>
<dbReference type="InterPro" id="IPR049278">
    <property type="entry name" value="MS_channel_C"/>
</dbReference>
<evidence type="ECO:0000256" key="9">
    <source>
        <dbReference type="SAM" id="Phobius"/>
    </source>
</evidence>
<dbReference type="RefSeq" id="WP_211334889.1">
    <property type="nucleotide sequence ID" value="NZ_RJVA01000013.1"/>
</dbReference>
<dbReference type="InterPro" id="IPR011066">
    <property type="entry name" value="MscS_channel_C_sf"/>
</dbReference>